<dbReference type="SMART" id="SM00112">
    <property type="entry name" value="CA"/>
    <property type="match status" value="5"/>
</dbReference>
<protein>
    <submittedName>
        <fullName evidence="12">Calcium-dependent cell-adhesion protein</fullName>
    </submittedName>
</protein>
<feature type="domain" description="Cadherin" evidence="11">
    <location>
        <begin position="154"/>
        <end position="273"/>
    </location>
</feature>
<dbReference type="FunFam" id="2.60.40.60:FF:000092">
    <property type="entry name" value="Protocadherin 8"/>
    <property type="match status" value="1"/>
</dbReference>
<evidence type="ECO:0000256" key="9">
    <source>
        <dbReference type="PROSITE-ProRule" id="PRU00043"/>
    </source>
</evidence>
<dbReference type="AlphaFoldDB" id="A0ABD2QHM2"/>
<comment type="subcellular location">
    <subcellularLocation>
        <location evidence="1">Membrane</location>
        <topology evidence="1">Single-pass membrane protein</topology>
    </subcellularLocation>
</comment>
<dbReference type="GO" id="GO:0016020">
    <property type="term" value="C:membrane"/>
    <property type="evidence" value="ECO:0007669"/>
    <property type="project" value="UniProtKB-SubCell"/>
</dbReference>
<organism evidence="12 13">
    <name type="scientific">Cichlidogyrus casuarinus</name>
    <dbReference type="NCBI Taxonomy" id="1844966"/>
    <lineage>
        <taxon>Eukaryota</taxon>
        <taxon>Metazoa</taxon>
        <taxon>Spiralia</taxon>
        <taxon>Lophotrochozoa</taxon>
        <taxon>Platyhelminthes</taxon>
        <taxon>Monogenea</taxon>
        <taxon>Monopisthocotylea</taxon>
        <taxon>Dactylogyridea</taxon>
        <taxon>Ancyrocephalidae</taxon>
        <taxon>Cichlidogyrus</taxon>
    </lineage>
</organism>
<evidence type="ECO:0000256" key="2">
    <source>
        <dbReference type="ARBA" id="ARBA00022692"/>
    </source>
</evidence>
<evidence type="ECO:0000256" key="4">
    <source>
        <dbReference type="ARBA" id="ARBA00022837"/>
    </source>
</evidence>
<dbReference type="Proteomes" id="UP001626550">
    <property type="component" value="Unassembled WGS sequence"/>
</dbReference>
<evidence type="ECO:0000256" key="1">
    <source>
        <dbReference type="ARBA" id="ARBA00004167"/>
    </source>
</evidence>
<keyword evidence="6" id="KW-1133">Transmembrane helix</keyword>
<keyword evidence="13" id="KW-1185">Reference proteome</keyword>
<dbReference type="GO" id="GO:0007155">
    <property type="term" value="P:cell adhesion"/>
    <property type="evidence" value="ECO:0007669"/>
    <property type="project" value="UniProtKB-KW"/>
</dbReference>
<reference evidence="12 13" key="1">
    <citation type="submission" date="2024-11" db="EMBL/GenBank/DDBJ databases">
        <title>Adaptive evolution of stress response genes in parasites aligns with host niche diversity.</title>
        <authorList>
            <person name="Hahn C."/>
            <person name="Resl P."/>
        </authorList>
    </citation>
    <scope>NUCLEOTIDE SEQUENCE [LARGE SCALE GENOMIC DNA]</scope>
    <source>
        <strain evidence="12">EGGRZ-B1_66</strain>
        <tissue evidence="12">Body</tissue>
    </source>
</reference>
<evidence type="ECO:0000256" key="5">
    <source>
        <dbReference type="ARBA" id="ARBA00022889"/>
    </source>
</evidence>
<dbReference type="PRINTS" id="PR00205">
    <property type="entry name" value="CADHERIN"/>
</dbReference>
<evidence type="ECO:0000256" key="8">
    <source>
        <dbReference type="ARBA" id="ARBA00023180"/>
    </source>
</evidence>
<evidence type="ECO:0000256" key="6">
    <source>
        <dbReference type="ARBA" id="ARBA00022989"/>
    </source>
</evidence>
<dbReference type="Pfam" id="PF00028">
    <property type="entry name" value="Cadherin"/>
    <property type="match status" value="3"/>
</dbReference>
<dbReference type="Gene3D" id="2.60.40.60">
    <property type="entry name" value="Cadherins"/>
    <property type="match status" value="5"/>
</dbReference>
<dbReference type="SUPFAM" id="SSF49313">
    <property type="entry name" value="Cadherin-like"/>
    <property type="match status" value="5"/>
</dbReference>
<keyword evidence="7" id="KW-0472">Membrane</keyword>
<dbReference type="EMBL" id="JBJKFK010000177">
    <property type="protein sequence ID" value="KAL3319036.1"/>
    <property type="molecule type" value="Genomic_DNA"/>
</dbReference>
<dbReference type="CDD" id="cd11304">
    <property type="entry name" value="Cadherin_repeat"/>
    <property type="match status" value="5"/>
</dbReference>
<keyword evidence="4 9" id="KW-0106">Calcium</keyword>
<keyword evidence="5" id="KW-0130">Cell adhesion</keyword>
<feature type="domain" description="Cadherin" evidence="11">
    <location>
        <begin position="515"/>
        <end position="629"/>
    </location>
</feature>
<dbReference type="InterPro" id="IPR002126">
    <property type="entry name" value="Cadherin-like_dom"/>
</dbReference>
<evidence type="ECO:0000256" key="7">
    <source>
        <dbReference type="ARBA" id="ARBA00023136"/>
    </source>
</evidence>
<sequence length="654" mass="73108">MPHPPLLCLLLLPCQFLLLTRADQERKLVFSVAEEAPIGTLIGNLQQSLTHDIYSLQTDADAKFMHFTDDSRGGMLQINESTGDITVKRRIDRESLCVQHHIRSCCSSSHGSNSNENAPTGCSLHTLVGYRDSSLMIDIYVLIIDINDHKPEWAVETLSLHIPEHTKIGKRFTLPSANDSDVALENSIVSYELKPVPNECKTSNNYAFSLDVNSSEYNSKKSHSLGLRVLTDLDRDDCDRYNFILMAIDAGAQTGSLTIEVNVIDINDNTPKFEEPNHVMDVPENIAIGSVIFQASATDADPSDEQKLQYSMGVAASAKVMKNFVVDARTGVVKTRNVLDFEDADLVQLPTPGQRQYQSYEPMTTASIPGYVLPLLVTDGKFTAQQNLYIKLINVNDNLPQINIKSQYFNDMGTELRVSENIESGGVLAIVEVSDPDENAPLFCNLKQKGDHFALKERQTLNRFTLAIQKTLDRETDPQMQLAVECRDNGEPIKFSLKKINIHLLDVNDCSPKFEKSFYFATVKEGLPVKSNITRVRAHDRDSEQYSRIRYRIVEELGISAAEEHAIFTVFEGLVSIDAESGEVSTNIVLDRETLSSINCTIEASDGRFSSTVLLVINIEDVNDCVPHFEEDNYLFSIKENSQSHQKVSYIIVL</sequence>
<keyword evidence="3" id="KW-0677">Repeat</keyword>
<keyword evidence="10" id="KW-0732">Signal</keyword>
<dbReference type="PANTHER" id="PTHR24028">
    <property type="entry name" value="CADHERIN-87A"/>
    <property type="match status" value="1"/>
</dbReference>
<comment type="caution">
    <text evidence="12">The sequence shown here is derived from an EMBL/GenBank/DDBJ whole genome shotgun (WGS) entry which is preliminary data.</text>
</comment>
<keyword evidence="8" id="KW-0325">Glycoprotein</keyword>
<evidence type="ECO:0000313" key="13">
    <source>
        <dbReference type="Proteomes" id="UP001626550"/>
    </source>
</evidence>
<evidence type="ECO:0000256" key="10">
    <source>
        <dbReference type="SAM" id="SignalP"/>
    </source>
</evidence>
<gene>
    <name evidence="12" type="primary">PCDHA3_1</name>
    <name evidence="12" type="ORF">Ciccas_002306</name>
</gene>
<dbReference type="Pfam" id="PF08266">
    <property type="entry name" value="Cadherin_2"/>
    <property type="match status" value="1"/>
</dbReference>
<dbReference type="InterPro" id="IPR013164">
    <property type="entry name" value="Cadherin_N"/>
</dbReference>
<proteinExistence type="predicted"/>
<evidence type="ECO:0000313" key="12">
    <source>
        <dbReference type="EMBL" id="KAL3319036.1"/>
    </source>
</evidence>
<evidence type="ECO:0000259" key="11">
    <source>
        <dbReference type="PROSITE" id="PS50268"/>
    </source>
</evidence>
<dbReference type="PROSITE" id="PS50268">
    <property type="entry name" value="CADHERIN_2"/>
    <property type="match status" value="5"/>
</dbReference>
<evidence type="ECO:0000256" key="3">
    <source>
        <dbReference type="ARBA" id="ARBA00022737"/>
    </source>
</evidence>
<dbReference type="PANTHER" id="PTHR24028:SF146">
    <property type="entry name" value="CADHERIN 96CB, ISOFORM D-RELATED"/>
    <property type="match status" value="1"/>
</dbReference>
<keyword evidence="2" id="KW-0812">Transmembrane</keyword>
<dbReference type="InterPro" id="IPR020894">
    <property type="entry name" value="Cadherin_CS"/>
</dbReference>
<feature type="domain" description="Cadherin" evidence="11">
    <location>
        <begin position="410"/>
        <end position="514"/>
    </location>
</feature>
<dbReference type="InterPro" id="IPR015919">
    <property type="entry name" value="Cadherin-like_sf"/>
</dbReference>
<accession>A0ABD2QHM2</accession>
<feature type="domain" description="Cadherin" evidence="11">
    <location>
        <begin position="24"/>
        <end position="153"/>
    </location>
</feature>
<name>A0ABD2QHM2_9PLAT</name>
<feature type="domain" description="Cadherin" evidence="11">
    <location>
        <begin position="274"/>
        <end position="402"/>
    </location>
</feature>
<feature type="signal peptide" evidence="10">
    <location>
        <begin position="1"/>
        <end position="22"/>
    </location>
</feature>
<dbReference type="InterPro" id="IPR050174">
    <property type="entry name" value="Protocadherin/Cadherin-CA"/>
</dbReference>
<dbReference type="PROSITE" id="PS00232">
    <property type="entry name" value="CADHERIN_1"/>
    <property type="match status" value="1"/>
</dbReference>
<feature type="chain" id="PRO_5044842485" evidence="10">
    <location>
        <begin position="23"/>
        <end position="654"/>
    </location>
</feature>
<dbReference type="GO" id="GO:0005509">
    <property type="term" value="F:calcium ion binding"/>
    <property type="evidence" value="ECO:0007669"/>
    <property type="project" value="UniProtKB-UniRule"/>
</dbReference>